<name>A0A8H7TQL7_BIOOC</name>
<dbReference type="Gene3D" id="3.80.10.10">
    <property type="entry name" value="Ribonuclease Inhibitor"/>
    <property type="match status" value="1"/>
</dbReference>
<organism evidence="1 2">
    <name type="scientific">Bionectria ochroleuca</name>
    <name type="common">Gliocladium roseum</name>
    <dbReference type="NCBI Taxonomy" id="29856"/>
    <lineage>
        <taxon>Eukaryota</taxon>
        <taxon>Fungi</taxon>
        <taxon>Dikarya</taxon>
        <taxon>Ascomycota</taxon>
        <taxon>Pezizomycotina</taxon>
        <taxon>Sordariomycetes</taxon>
        <taxon>Hypocreomycetidae</taxon>
        <taxon>Hypocreales</taxon>
        <taxon>Bionectriaceae</taxon>
        <taxon>Clonostachys</taxon>
    </lineage>
</organism>
<evidence type="ECO:0000313" key="1">
    <source>
        <dbReference type="EMBL" id="KAF9755999.1"/>
    </source>
</evidence>
<proteinExistence type="predicted"/>
<dbReference type="SUPFAM" id="SSF52047">
    <property type="entry name" value="RNI-like"/>
    <property type="match status" value="1"/>
</dbReference>
<dbReference type="EMBL" id="JADCTT010000003">
    <property type="protein sequence ID" value="KAF9755999.1"/>
    <property type="molecule type" value="Genomic_DNA"/>
</dbReference>
<gene>
    <name evidence="1" type="ORF">IM811_011440</name>
</gene>
<dbReference type="InterPro" id="IPR032675">
    <property type="entry name" value="LRR_dom_sf"/>
</dbReference>
<protein>
    <submittedName>
        <fullName evidence="1">Uncharacterized protein</fullName>
    </submittedName>
</protein>
<dbReference type="AlphaFoldDB" id="A0A8H7TQL7"/>
<reference evidence="1" key="1">
    <citation type="submission" date="2020-10" db="EMBL/GenBank/DDBJ databases">
        <title>High-Quality Genome Resource of Clonostachys rosea strain S41 by Oxford Nanopore Long-Read Sequencing.</title>
        <authorList>
            <person name="Wang H."/>
        </authorList>
    </citation>
    <scope>NUCLEOTIDE SEQUENCE</scope>
    <source>
        <strain evidence="1">S41</strain>
    </source>
</reference>
<accession>A0A8H7TQL7</accession>
<comment type="caution">
    <text evidence="1">The sequence shown here is derived from an EMBL/GenBank/DDBJ whole genome shotgun (WGS) entry which is preliminary data.</text>
</comment>
<evidence type="ECO:0000313" key="2">
    <source>
        <dbReference type="Proteomes" id="UP000616885"/>
    </source>
</evidence>
<sequence length="282" mass="32159">MAQTDPQRLINGLQNLKEVTFLYGRPNSKSTKLSLESRDPERIKLASTEGDGGLHSSHVDAPRLYEDPKRWVVRYYDPQGKYYGHDEFMLIHNALTTSKAKIQLLHIINLGFSFFDPSKSISFEYCSLLTHLELSLVDDDNILQEGLKPILQTLEKLLYLRIYLITDGGIPFDSVLESSFMWPHLKALCLGGFRSGEEDLKTMMKGKIMSEVEALCLSPIDLTPSWEEVMCQDEVMGRESALDLIKKKSLHIIYIICQTFRKSYPKAIVHFASGGLRPNVWE</sequence>
<dbReference type="Proteomes" id="UP000616885">
    <property type="component" value="Unassembled WGS sequence"/>
</dbReference>